<dbReference type="CDD" id="cd00882">
    <property type="entry name" value="Ras_like_GTPase"/>
    <property type="match status" value="1"/>
</dbReference>
<gene>
    <name evidence="2" type="ORF">GAN75_09605</name>
</gene>
<dbReference type="Pfam" id="PF01926">
    <property type="entry name" value="MMR_HSR1"/>
    <property type="match status" value="1"/>
</dbReference>
<dbReference type="GO" id="GO:0005525">
    <property type="term" value="F:GTP binding"/>
    <property type="evidence" value="ECO:0007669"/>
    <property type="project" value="InterPro"/>
</dbReference>
<dbReference type="InterPro" id="IPR006073">
    <property type="entry name" value="GTP-bd"/>
</dbReference>
<organism evidence="2 3">
    <name type="scientific">Bacteroides thetaiotaomicron</name>
    <dbReference type="NCBI Taxonomy" id="818"/>
    <lineage>
        <taxon>Bacteria</taxon>
        <taxon>Pseudomonadati</taxon>
        <taxon>Bacteroidota</taxon>
        <taxon>Bacteroidia</taxon>
        <taxon>Bacteroidales</taxon>
        <taxon>Bacteroidaceae</taxon>
        <taxon>Bacteroides</taxon>
    </lineage>
</organism>
<name>A0A7J5K168_BACT4</name>
<evidence type="ECO:0000313" key="2">
    <source>
        <dbReference type="EMBL" id="KAB4456825.1"/>
    </source>
</evidence>
<evidence type="ECO:0000259" key="1">
    <source>
        <dbReference type="Pfam" id="PF01926"/>
    </source>
</evidence>
<comment type="caution">
    <text evidence="2">The sequence shown here is derived from an EMBL/GenBank/DDBJ whole genome shotgun (WGS) entry which is preliminary data.</text>
</comment>
<dbReference type="Gene3D" id="3.40.50.300">
    <property type="entry name" value="P-loop containing nucleotide triphosphate hydrolases"/>
    <property type="match status" value="1"/>
</dbReference>
<accession>A0A7J5K168</accession>
<evidence type="ECO:0000313" key="3">
    <source>
        <dbReference type="Proteomes" id="UP000436825"/>
    </source>
</evidence>
<proteinExistence type="predicted"/>
<sequence>MGLFSSLKKKAPELGPQTMIPKLVIGINQVDNLGPWDNVINQPTDATEKIILTRANDVIKKLSSGAHSASKDQIEYYSALRAYRLPYVINRIVHCSKAIIRFRPKDINHPDVSPGMSEEDRKWIGDELTKRRAKYAKLNLDSIVAKLMADLPKDKAEELSRVYNEKKAQPLKVGILGQAGVGKTTTVNNLFNANFKTSRTVVGTDKAQYKDFELEDGSIITIVDLPGYGRSIAEDEDYKKIYIQELKQCDIILLIVQANDKALVDDQYMVECLYEWSKEGLI</sequence>
<dbReference type="Proteomes" id="UP000436825">
    <property type="component" value="Unassembled WGS sequence"/>
</dbReference>
<dbReference type="AlphaFoldDB" id="A0A7J5K168"/>
<dbReference type="EMBL" id="WCRW01000005">
    <property type="protein sequence ID" value="KAB4456825.1"/>
    <property type="molecule type" value="Genomic_DNA"/>
</dbReference>
<protein>
    <recommendedName>
        <fullName evidence="1">G domain-containing protein</fullName>
    </recommendedName>
</protein>
<feature type="domain" description="G" evidence="1">
    <location>
        <begin position="172"/>
        <end position="275"/>
    </location>
</feature>
<reference evidence="2 3" key="1">
    <citation type="journal article" date="2019" name="Nat. Med.">
        <title>A library of human gut bacterial isolates paired with longitudinal multiomics data enables mechanistic microbiome research.</title>
        <authorList>
            <person name="Poyet M."/>
            <person name="Groussin M."/>
            <person name="Gibbons S.M."/>
            <person name="Avila-Pacheco J."/>
            <person name="Jiang X."/>
            <person name="Kearney S.M."/>
            <person name="Perrotta A.R."/>
            <person name="Berdy B."/>
            <person name="Zhao S."/>
            <person name="Lieberman T.D."/>
            <person name="Swanson P.K."/>
            <person name="Smith M."/>
            <person name="Roesemann S."/>
            <person name="Alexander J.E."/>
            <person name="Rich S.A."/>
            <person name="Livny J."/>
            <person name="Vlamakis H."/>
            <person name="Clish C."/>
            <person name="Bullock K."/>
            <person name="Deik A."/>
            <person name="Scott J."/>
            <person name="Pierce K.A."/>
            <person name="Xavier R.J."/>
            <person name="Alm E.J."/>
        </authorList>
    </citation>
    <scope>NUCLEOTIDE SEQUENCE [LARGE SCALE GENOMIC DNA]</scope>
    <source>
        <strain evidence="2 3">BIOML-A160</strain>
    </source>
</reference>
<dbReference type="InterPro" id="IPR027417">
    <property type="entry name" value="P-loop_NTPase"/>
</dbReference>
<dbReference type="SUPFAM" id="SSF52540">
    <property type="entry name" value="P-loop containing nucleoside triphosphate hydrolases"/>
    <property type="match status" value="1"/>
</dbReference>
<dbReference type="PRINTS" id="PR00326">
    <property type="entry name" value="GTP1OBG"/>
</dbReference>